<dbReference type="AlphaFoldDB" id="A0A2T5IY73"/>
<name>A0A2T5IY73_9GAMM</name>
<evidence type="ECO:0000256" key="1">
    <source>
        <dbReference type="ARBA" id="ARBA00023015"/>
    </source>
</evidence>
<dbReference type="Proteomes" id="UP000244223">
    <property type="component" value="Unassembled WGS sequence"/>
</dbReference>
<reference evidence="5 6" key="1">
    <citation type="submission" date="2018-04" db="EMBL/GenBank/DDBJ databases">
        <title>Genomic Encyclopedia of Archaeal and Bacterial Type Strains, Phase II (KMG-II): from individual species to whole genera.</title>
        <authorList>
            <person name="Goeker M."/>
        </authorList>
    </citation>
    <scope>NUCLEOTIDE SEQUENCE [LARGE SCALE GENOMIC DNA]</scope>
    <source>
        <strain evidence="5 6">DSM 5822</strain>
    </source>
</reference>
<dbReference type="PANTHER" id="PTHR33204">
    <property type="entry name" value="TRANSCRIPTIONAL REGULATOR, MARR FAMILY"/>
    <property type="match status" value="1"/>
</dbReference>
<evidence type="ECO:0000313" key="6">
    <source>
        <dbReference type="Proteomes" id="UP000244223"/>
    </source>
</evidence>
<dbReference type="InterPro" id="IPR002577">
    <property type="entry name" value="HTH_HxlR"/>
</dbReference>
<dbReference type="EMBL" id="QAON01000010">
    <property type="protein sequence ID" value="PTQ88923.1"/>
    <property type="molecule type" value="Genomic_DNA"/>
</dbReference>
<proteinExistence type="predicted"/>
<sequence>MKWQAVGEQPCSIARTLAIIGDRWTLLILRNTFLGIRRFDDFQANLGVTRHVLSERLKRLVEHEILKKVAYHDRQERFEYRLTDKGRDLYPIMLSLAAWGDKWLDEGQGAPIYYIHQDCGQRFTPVLVCSECQQTVHTRNVKPQLNTDFWASQTVSHPLANKQA</sequence>
<dbReference type="Gene3D" id="1.10.10.10">
    <property type="entry name" value="Winged helix-like DNA-binding domain superfamily/Winged helix DNA-binding domain"/>
    <property type="match status" value="1"/>
</dbReference>
<protein>
    <submittedName>
        <fullName evidence="5">HxlR family transcriptional regulator</fullName>
    </submittedName>
</protein>
<keyword evidence="2" id="KW-0238">DNA-binding</keyword>
<gene>
    <name evidence="5" type="ORF">C8N29_11072</name>
</gene>
<keyword evidence="6" id="KW-1185">Reference proteome</keyword>
<feature type="domain" description="HTH hxlR-type" evidence="4">
    <location>
        <begin position="11"/>
        <end position="108"/>
    </location>
</feature>
<dbReference type="InterPro" id="IPR036388">
    <property type="entry name" value="WH-like_DNA-bd_sf"/>
</dbReference>
<dbReference type="PROSITE" id="PS51118">
    <property type="entry name" value="HTH_HXLR"/>
    <property type="match status" value="1"/>
</dbReference>
<evidence type="ECO:0000313" key="5">
    <source>
        <dbReference type="EMBL" id="PTQ88923.1"/>
    </source>
</evidence>
<dbReference type="InterPro" id="IPR036390">
    <property type="entry name" value="WH_DNA-bd_sf"/>
</dbReference>
<dbReference type="SUPFAM" id="SSF46785">
    <property type="entry name" value="Winged helix' DNA-binding domain"/>
    <property type="match status" value="1"/>
</dbReference>
<dbReference type="PANTHER" id="PTHR33204:SF36">
    <property type="entry name" value="TRANSCRIPTIONAL REGULATORY PROTEIN"/>
    <property type="match status" value="1"/>
</dbReference>
<keyword evidence="3" id="KW-0804">Transcription</keyword>
<dbReference type="Pfam" id="PF01638">
    <property type="entry name" value="HxlR"/>
    <property type="match status" value="1"/>
</dbReference>
<organism evidence="5 6">
    <name type="scientific">Agitococcus lubricus</name>
    <dbReference type="NCBI Taxonomy" id="1077255"/>
    <lineage>
        <taxon>Bacteria</taxon>
        <taxon>Pseudomonadati</taxon>
        <taxon>Pseudomonadota</taxon>
        <taxon>Gammaproteobacteria</taxon>
        <taxon>Moraxellales</taxon>
        <taxon>Moraxellaceae</taxon>
        <taxon>Agitococcus</taxon>
    </lineage>
</organism>
<accession>A0A2T5IY73</accession>
<evidence type="ECO:0000256" key="3">
    <source>
        <dbReference type="ARBA" id="ARBA00023163"/>
    </source>
</evidence>
<comment type="caution">
    <text evidence="5">The sequence shown here is derived from an EMBL/GenBank/DDBJ whole genome shotgun (WGS) entry which is preliminary data.</text>
</comment>
<evidence type="ECO:0000259" key="4">
    <source>
        <dbReference type="PROSITE" id="PS51118"/>
    </source>
</evidence>
<dbReference type="RefSeq" id="WP_107866082.1">
    <property type="nucleotide sequence ID" value="NZ_QAON01000010.1"/>
</dbReference>
<keyword evidence="1" id="KW-0805">Transcription regulation</keyword>
<dbReference type="OrthoDB" id="9791143at2"/>
<dbReference type="GO" id="GO:0003677">
    <property type="term" value="F:DNA binding"/>
    <property type="evidence" value="ECO:0007669"/>
    <property type="project" value="UniProtKB-KW"/>
</dbReference>
<evidence type="ECO:0000256" key="2">
    <source>
        <dbReference type="ARBA" id="ARBA00023125"/>
    </source>
</evidence>